<organism evidence="2 3">
    <name type="scientific">Flavobacterium subsaxonicum WB 4.1-42 = DSM 21790</name>
    <dbReference type="NCBI Taxonomy" id="1121898"/>
    <lineage>
        <taxon>Bacteria</taxon>
        <taxon>Pseudomonadati</taxon>
        <taxon>Bacteroidota</taxon>
        <taxon>Flavobacteriia</taxon>
        <taxon>Flavobacteriales</taxon>
        <taxon>Flavobacteriaceae</taxon>
        <taxon>Flavobacterium</taxon>
    </lineage>
</organism>
<reference evidence="2 3" key="1">
    <citation type="submission" date="2013-09" db="EMBL/GenBank/DDBJ databases">
        <authorList>
            <person name="Zeng Z."/>
            <person name="Chen C."/>
        </authorList>
    </citation>
    <scope>NUCLEOTIDE SEQUENCE [LARGE SCALE GENOMIC DNA]</scope>
    <source>
        <strain evidence="2 3">WB 4.1-42</strain>
    </source>
</reference>
<protein>
    <recommendedName>
        <fullName evidence="4">DUF2490 domain-containing protein</fullName>
    </recommendedName>
</protein>
<keyword evidence="1" id="KW-0732">Signal</keyword>
<dbReference type="Pfam" id="PF10677">
    <property type="entry name" value="DUF2490"/>
    <property type="match status" value="1"/>
</dbReference>
<dbReference type="InterPro" id="IPR019619">
    <property type="entry name" value="DUF2490"/>
</dbReference>
<proteinExistence type="predicted"/>
<dbReference type="AlphaFoldDB" id="A0A0A2MGJ8"/>
<evidence type="ECO:0000313" key="2">
    <source>
        <dbReference type="EMBL" id="KGO91419.1"/>
    </source>
</evidence>
<keyword evidence="3" id="KW-1185">Reference proteome</keyword>
<evidence type="ECO:0000313" key="3">
    <source>
        <dbReference type="Proteomes" id="UP000030111"/>
    </source>
</evidence>
<name>A0A0A2MGJ8_9FLAO</name>
<feature type="signal peptide" evidence="1">
    <location>
        <begin position="1"/>
        <end position="22"/>
    </location>
</feature>
<evidence type="ECO:0008006" key="4">
    <source>
        <dbReference type="Google" id="ProtNLM"/>
    </source>
</evidence>
<comment type="caution">
    <text evidence="2">The sequence shown here is derived from an EMBL/GenBank/DDBJ whole genome shotgun (WGS) entry which is preliminary data.</text>
</comment>
<evidence type="ECO:0000256" key="1">
    <source>
        <dbReference type="SAM" id="SignalP"/>
    </source>
</evidence>
<dbReference type="OrthoDB" id="661329at2"/>
<dbReference type="RefSeq" id="WP_026989926.1">
    <property type="nucleotide sequence ID" value="NZ_AUGP01000004.1"/>
</dbReference>
<sequence length="260" mass="29544">MQNIKCILPAIITLLFISTASAQISPPGLGTTSTAFWSAVGIRQKLDAKNSFVTYLGLGRISDPEGDANPFKKQSILVFNQEFYHKMNTHWQYNYALSYRRQNQYESEAPYELETPAIQQEFRLYGRLAYATPIGSSAKWTTTYRQELRKFFTPDFDDVPGGFQLRSRFKTQVLFPLDTDKENSLMGSAEALFSISNDADAGWGDFAYKESRFCLYYCYSPDAIPVTFDIGYMNDLMGGHGHHIKDANYLALDIILESPF</sequence>
<dbReference type="eggNOG" id="ENOG502ZV9F">
    <property type="taxonomic scope" value="Bacteria"/>
</dbReference>
<dbReference type="Proteomes" id="UP000030111">
    <property type="component" value="Unassembled WGS sequence"/>
</dbReference>
<dbReference type="EMBL" id="JRLY01000019">
    <property type="protein sequence ID" value="KGO91419.1"/>
    <property type="molecule type" value="Genomic_DNA"/>
</dbReference>
<feature type="chain" id="PRO_5002003168" description="DUF2490 domain-containing protein" evidence="1">
    <location>
        <begin position="23"/>
        <end position="260"/>
    </location>
</feature>
<gene>
    <name evidence="2" type="ORF">Q766_17715</name>
</gene>
<accession>A0A0A2MGJ8</accession>